<proteinExistence type="predicted"/>
<sequence>MLALLPFYDTLEHWFKEMLYWLFDVLASLLEELPVPEFFNDASGAFSSIPPSVAFYLAPMELELGLSIILGAYVLRFVIRRIPIIG</sequence>
<evidence type="ECO:0000313" key="3">
    <source>
        <dbReference type="Proteomes" id="UP000810171"/>
    </source>
</evidence>
<evidence type="ECO:0000256" key="1">
    <source>
        <dbReference type="SAM" id="Phobius"/>
    </source>
</evidence>
<gene>
    <name evidence="2" type="ORF">H9C73_14025</name>
</gene>
<accession>A0ABS3ZE07</accession>
<evidence type="ECO:0000313" key="2">
    <source>
        <dbReference type="EMBL" id="MBP0049846.1"/>
    </source>
</evidence>
<feature type="transmembrane region" description="Helical" evidence="1">
    <location>
        <begin position="53"/>
        <end position="75"/>
    </location>
</feature>
<name>A0ABS3ZE07_9GAMM</name>
<organism evidence="2 3">
    <name type="scientific">Marinobacterium alkalitolerans</name>
    <dbReference type="NCBI Taxonomy" id="1542925"/>
    <lineage>
        <taxon>Bacteria</taxon>
        <taxon>Pseudomonadati</taxon>
        <taxon>Pseudomonadota</taxon>
        <taxon>Gammaproteobacteria</taxon>
        <taxon>Oceanospirillales</taxon>
        <taxon>Oceanospirillaceae</taxon>
        <taxon>Marinobacterium</taxon>
    </lineage>
</organism>
<dbReference type="RefSeq" id="WP_209288531.1">
    <property type="nucleotide sequence ID" value="NZ_JACVEW010000026.1"/>
</dbReference>
<keyword evidence="1" id="KW-1133">Transmembrane helix</keyword>
<evidence type="ECO:0008006" key="4">
    <source>
        <dbReference type="Google" id="ProtNLM"/>
    </source>
</evidence>
<protein>
    <recommendedName>
        <fullName evidence="4">DUF2523 domain-containing protein</fullName>
    </recommendedName>
</protein>
<dbReference type="Proteomes" id="UP000810171">
    <property type="component" value="Unassembled WGS sequence"/>
</dbReference>
<reference evidence="2 3" key="1">
    <citation type="submission" date="2020-09" db="EMBL/GenBank/DDBJ databases">
        <authorList>
            <person name="Tanuku N.R.S."/>
        </authorList>
    </citation>
    <scope>NUCLEOTIDE SEQUENCE [LARGE SCALE GENOMIC DNA]</scope>
    <source>
        <strain evidence="2 3">AK62</strain>
    </source>
</reference>
<comment type="caution">
    <text evidence="2">The sequence shown here is derived from an EMBL/GenBank/DDBJ whole genome shotgun (WGS) entry which is preliminary data.</text>
</comment>
<dbReference type="EMBL" id="JACVEW010000026">
    <property type="protein sequence ID" value="MBP0049846.1"/>
    <property type="molecule type" value="Genomic_DNA"/>
</dbReference>
<keyword evidence="1" id="KW-0812">Transmembrane</keyword>
<keyword evidence="3" id="KW-1185">Reference proteome</keyword>
<keyword evidence="1" id="KW-0472">Membrane</keyword>